<dbReference type="Pfam" id="PF16859">
    <property type="entry name" value="TetR_C_11"/>
    <property type="match status" value="1"/>
</dbReference>
<dbReference type="Gene3D" id="1.10.357.10">
    <property type="entry name" value="Tetracycline Repressor, domain 2"/>
    <property type="match status" value="1"/>
</dbReference>
<protein>
    <submittedName>
        <fullName evidence="6">TetR/AcrR family transcriptional regulator</fullName>
    </submittedName>
</protein>
<evidence type="ECO:0000313" key="7">
    <source>
        <dbReference type="Proteomes" id="UP000276379"/>
    </source>
</evidence>
<sequence>MTQAAGTIRPGGRSAKTRDAVHAAVRALLDTSPDGTVTVAEVAERSGVHPATIYRRWRTPEGLVLDTLFEELSRRSPLPVTGDLRADALVYTQRLLADLCEDKNLALARAFAAATRSGTLDADGLNQFVEPRTRQIEAMLTAAGTGELDVQDVLELILAPAYTHALLANPLRTDADAERLVDNLLAVLAQRRARAGAAGDDTGAPEGDA</sequence>
<dbReference type="RefSeq" id="WP_093678101.1">
    <property type="nucleotide sequence ID" value="NZ_JBEXUN010000057.1"/>
</dbReference>
<comment type="caution">
    <text evidence="6">The sequence shown here is derived from an EMBL/GenBank/DDBJ whole genome shotgun (WGS) entry which is preliminary data.</text>
</comment>
<evidence type="ECO:0000256" key="2">
    <source>
        <dbReference type="ARBA" id="ARBA00023125"/>
    </source>
</evidence>
<evidence type="ECO:0000313" key="6">
    <source>
        <dbReference type="EMBL" id="RRQ83631.1"/>
    </source>
</evidence>
<keyword evidence="3" id="KW-0804">Transcription</keyword>
<dbReference type="InterPro" id="IPR036271">
    <property type="entry name" value="Tet_transcr_reg_TetR-rel_C_sf"/>
</dbReference>
<keyword evidence="2 4" id="KW-0238">DNA-binding</keyword>
<keyword evidence="1" id="KW-0805">Transcription regulation</keyword>
<evidence type="ECO:0000256" key="4">
    <source>
        <dbReference type="PROSITE-ProRule" id="PRU00335"/>
    </source>
</evidence>
<keyword evidence="7" id="KW-1185">Reference proteome</keyword>
<dbReference type="AlphaFoldDB" id="A0A3R8QEI0"/>
<dbReference type="InterPro" id="IPR011075">
    <property type="entry name" value="TetR_C"/>
</dbReference>
<dbReference type="Pfam" id="PF00440">
    <property type="entry name" value="TetR_N"/>
    <property type="match status" value="1"/>
</dbReference>
<proteinExistence type="predicted"/>
<evidence type="ECO:0000256" key="1">
    <source>
        <dbReference type="ARBA" id="ARBA00023015"/>
    </source>
</evidence>
<dbReference type="EMBL" id="PDES01000011">
    <property type="protein sequence ID" value="RRQ83631.1"/>
    <property type="molecule type" value="Genomic_DNA"/>
</dbReference>
<feature type="domain" description="HTH tetR-type" evidence="5">
    <location>
        <begin position="15"/>
        <end position="75"/>
    </location>
</feature>
<accession>A0A3R8QEI0</accession>
<gene>
    <name evidence="6" type="ORF">CQW44_24655</name>
</gene>
<feature type="DNA-binding region" description="H-T-H motif" evidence="4">
    <location>
        <begin position="38"/>
        <end position="57"/>
    </location>
</feature>
<evidence type="ECO:0000259" key="5">
    <source>
        <dbReference type="PROSITE" id="PS50977"/>
    </source>
</evidence>
<dbReference type="Proteomes" id="UP000276379">
    <property type="component" value="Unassembled WGS sequence"/>
</dbReference>
<dbReference type="GO" id="GO:0003677">
    <property type="term" value="F:DNA binding"/>
    <property type="evidence" value="ECO:0007669"/>
    <property type="project" value="UniProtKB-UniRule"/>
</dbReference>
<dbReference type="InterPro" id="IPR009057">
    <property type="entry name" value="Homeodomain-like_sf"/>
</dbReference>
<name>A0A3R8QEI0_9ACTN</name>
<dbReference type="InterPro" id="IPR001647">
    <property type="entry name" value="HTH_TetR"/>
</dbReference>
<evidence type="ECO:0000256" key="3">
    <source>
        <dbReference type="ARBA" id="ARBA00023163"/>
    </source>
</evidence>
<dbReference type="SUPFAM" id="SSF48498">
    <property type="entry name" value="Tetracyclin repressor-like, C-terminal domain"/>
    <property type="match status" value="1"/>
</dbReference>
<dbReference type="SUPFAM" id="SSF46689">
    <property type="entry name" value="Homeodomain-like"/>
    <property type="match status" value="1"/>
</dbReference>
<organism evidence="6 7">
    <name type="scientific">Streptomyces griseofuscus</name>
    <dbReference type="NCBI Taxonomy" id="146922"/>
    <lineage>
        <taxon>Bacteria</taxon>
        <taxon>Bacillati</taxon>
        <taxon>Actinomycetota</taxon>
        <taxon>Actinomycetes</taxon>
        <taxon>Kitasatosporales</taxon>
        <taxon>Streptomycetaceae</taxon>
        <taxon>Streptomyces</taxon>
    </lineage>
</organism>
<dbReference type="PROSITE" id="PS50977">
    <property type="entry name" value="HTH_TETR_2"/>
    <property type="match status" value="1"/>
</dbReference>
<reference evidence="6 7" key="1">
    <citation type="submission" date="2017-10" db="EMBL/GenBank/DDBJ databases">
        <title>Draft genome of actinobacteria isolated from guarana (Paullinia cupana (Mart.) Ducke.</title>
        <authorList>
            <person name="Siqueira K.A."/>
            <person name="Liotti R.G."/>
            <person name="Mendes T.A."/>
            <person name="Soares M.A."/>
        </authorList>
    </citation>
    <scope>NUCLEOTIDE SEQUENCE [LARGE SCALE GENOMIC DNA]</scope>
    <source>
        <strain evidence="6 7">199</strain>
    </source>
</reference>
<dbReference type="Gene3D" id="1.10.10.60">
    <property type="entry name" value="Homeodomain-like"/>
    <property type="match status" value="1"/>
</dbReference>